<accession>A0AA86YP81</accession>
<evidence type="ECO:0000313" key="2">
    <source>
        <dbReference type="Proteomes" id="UP000004506"/>
    </source>
</evidence>
<protein>
    <submittedName>
        <fullName evidence="1">Uncharacterized protein</fullName>
    </submittedName>
</protein>
<dbReference type="AlphaFoldDB" id="A0AA86YP81"/>
<evidence type="ECO:0000313" key="1">
    <source>
        <dbReference type="EMBL" id="EDU61510.1"/>
    </source>
</evidence>
<gene>
    <name evidence="1" type="ORF">PROSTU_00399</name>
</gene>
<comment type="caution">
    <text evidence="1">The sequence shown here is derived from an EMBL/GenBank/DDBJ whole genome shotgun (WGS) entry which is preliminary data.</text>
</comment>
<proteinExistence type="predicted"/>
<reference evidence="1 2" key="3">
    <citation type="submission" date="2008-05" db="EMBL/GenBank/DDBJ databases">
        <authorList>
            <person name="Fulton L."/>
            <person name="Clifton S."/>
            <person name="Fulton B."/>
            <person name="Xu J."/>
            <person name="Minx P."/>
            <person name="Pepin K.H."/>
            <person name="Johnson M."/>
            <person name="Thiruvilangam P."/>
            <person name="Bhonagiri V."/>
            <person name="Nash W.E."/>
            <person name="Mardis E.R."/>
            <person name="Wilson R.K."/>
        </authorList>
    </citation>
    <scope>NUCLEOTIDE SEQUENCE [LARGE SCALE GENOMIC DNA]</scope>
    <source>
        <strain evidence="1 2">ATCC 25827</strain>
    </source>
</reference>
<dbReference type="Proteomes" id="UP000004506">
    <property type="component" value="Unassembled WGS sequence"/>
</dbReference>
<name>A0AA86YP81_PROST</name>
<dbReference type="EMBL" id="ABJD02000047">
    <property type="protein sequence ID" value="EDU61510.1"/>
    <property type="molecule type" value="Genomic_DNA"/>
</dbReference>
<sequence length="47" mass="5467">MEVFCSLYHPLCIRSYDSISLSYADVSDILAERGIFHHSATYCYFIE</sequence>
<reference evidence="2" key="2">
    <citation type="submission" date="2008-04" db="EMBL/GenBank/DDBJ databases">
        <title>Draft genome sequence of Providencia stuartii(ATCC 25827).</title>
        <authorList>
            <person name="Sudarsanam P."/>
            <person name="Ley R."/>
            <person name="Guruge J."/>
            <person name="Turnbaugh P.J."/>
            <person name="Mahowald M."/>
            <person name="Liep D."/>
            <person name="Gordon J."/>
        </authorList>
    </citation>
    <scope>NUCLEOTIDE SEQUENCE [LARGE SCALE GENOMIC DNA]</scope>
    <source>
        <strain evidence="2">ATCC 25827</strain>
    </source>
</reference>
<organism evidence="1 2">
    <name type="scientific">Providencia stuartii ATCC 25827</name>
    <dbReference type="NCBI Taxonomy" id="471874"/>
    <lineage>
        <taxon>Bacteria</taxon>
        <taxon>Pseudomonadati</taxon>
        <taxon>Pseudomonadota</taxon>
        <taxon>Gammaproteobacteria</taxon>
        <taxon>Enterobacterales</taxon>
        <taxon>Morganellaceae</taxon>
        <taxon>Providencia</taxon>
    </lineage>
</organism>
<reference evidence="2" key="1">
    <citation type="submission" date="2008-04" db="EMBL/GenBank/DDBJ databases">
        <title>Draft genome sequence of Providencia stuartii (ATCC 25827).</title>
        <authorList>
            <person name="Sudarsanam P."/>
            <person name="Ley R."/>
            <person name="Guruge J."/>
            <person name="Turnbaugh P.J."/>
            <person name="Mahowald M."/>
            <person name="Liep D."/>
            <person name="Gordon J."/>
        </authorList>
    </citation>
    <scope>NUCLEOTIDE SEQUENCE [LARGE SCALE GENOMIC DNA]</scope>
    <source>
        <strain evidence="2">ATCC 25827</strain>
    </source>
</reference>